<comment type="cofactor">
    <cofactor evidence="5">
        <name>heme</name>
        <dbReference type="ChEBI" id="CHEBI:30413"/>
    </cofactor>
</comment>
<evidence type="ECO:0000256" key="1">
    <source>
        <dbReference type="ARBA" id="ARBA00022617"/>
    </source>
</evidence>
<evidence type="ECO:0000313" key="8">
    <source>
        <dbReference type="Proteomes" id="UP000324897"/>
    </source>
</evidence>
<feature type="non-terminal residue" evidence="7">
    <location>
        <position position="1"/>
    </location>
</feature>
<keyword evidence="4 5" id="KW-0408">Iron</keyword>
<dbReference type="InterPro" id="IPR050651">
    <property type="entry name" value="Plant_Cytochrome_P450_Monoox"/>
</dbReference>
<dbReference type="OrthoDB" id="1913883at2759"/>
<dbReference type="EMBL" id="RWGY01000011">
    <property type="protein sequence ID" value="TVU31401.1"/>
    <property type="molecule type" value="Genomic_DNA"/>
</dbReference>
<dbReference type="Gramene" id="TVU31401">
    <property type="protein sequence ID" value="TVU31401"/>
    <property type="gene ID" value="EJB05_23085"/>
</dbReference>
<feature type="binding site" description="axial binding residue" evidence="5">
    <location>
        <position position="171"/>
    </location>
    <ligand>
        <name>heme</name>
        <dbReference type="ChEBI" id="CHEBI:30413"/>
    </ligand>
    <ligandPart>
        <name>Fe</name>
        <dbReference type="ChEBI" id="CHEBI:18248"/>
    </ligandPart>
</feature>
<keyword evidence="8" id="KW-1185">Reference proteome</keyword>
<dbReference type="InterPro" id="IPR036396">
    <property type="entry name" value="Cyt_P450_sf"/>
</dbReference>
<name>A0A5J9V7I8_9POAL</name>
<comment type="similarity">
    <text evidence="6">Belongs to the cytochrome P450 family.</text>
</comment>
<dbReference type="GO" id="GO:0020037">
    <property type="term" value="F:heme binding"/>
    <property type="evidence" value="ECO:0007669"/>
    <property type="project" value="InterPro"/>
</dbReference>
<protein>
    <recommendedName>
        <fullName evidence="9">Cytochrome P450</fullName>
    </recommendedName>
</protein>
<dbReference type="Pfam" id="PF00067">
    <property type="entry name" value="p450"/>
    <property type="match status" value="1"/>
</dbReference>
<evidence type="ECO:0000256" key="6">
    <source>
        <dbReference type="RuleBase" id="RU000461"/>
    </source>
</evidence>
<dbReference type="InterPro" id="IPR002401">
    <property type="entry name" value="Cyt_P450_E_grp-I"/>
</dbReference>
<dbReference type="GO" id="GO:0016705">
    <property type="term" value="F:oxidoreductase activity, acting on paired donors, with incorporation or reduction of molecular oxygen"/>
    <property type="evidence" value="ECO:0007669"/>
    <property type="project" value="InterPro"/>
</dbReference>
<dbReference type="PRINTS" id="PR00463">
    <property type="entry name" value="EP450I"/>
</dbReference>
<keyword evidence="2 5" id="KW-0479">Metal-binding</keyword>
<comment type="caution">
    <text evidence="7">The sequence shown here is derived from an EMBL/GenBank/DDBJ whole genome shotgun (WGS) entry which is preliminary data.</text>
</comment>
<keyword evidence="3 6" id="KW-0560">Oxidoreductase</keyword>
<keyword evidence="6" id="KW-0503">Monooxygenase</keyword>
<dbReference type="GO" id="GO:0004497">
    <property type="term" value="F:monooxygenase activity"/>
    <property type="evidence" value="ECO:0007669"/>
    <property type="project" value="UniProtKB-KW"/>
</dbReference>
<dbReference type="InterPro" id="IPR001128">
    <property type="entry name" value="Cyt_P450"/>
</dbReference>
<evidence type="ECO:0000256" key="5">
    <source>
        <dbReference type="PIRSR" id="PIRSR602401-1"/>
    </source>
</evidence>
<dbReference type="AlphaFoldDB" id="A0A5J9V7I8"/>
<keyword evidence="1 5" id="KW-0349">Heme</keyword>
<dbReference type="Gene3D" id="1.10.630.10">
    <property type="entry name" value="Cytochrome P450"/>
    <property type="match status" value="2"/>
</dbReference>
<dbReference type="PANTHER" id="PTHR47947">
    <property type="entry name" value="CYTOCHROME P450 82C3-RELATED"/>
    <property type="match status" value="1"/>
</dbReference>
<dbReference type="Proteomes" id="UP000324897">
    <property type="component" value="Chromosome 1"/>
</dbReference>
<evidence type="ECO:0000256" key="4">
    <source>
        <dbReference type="ARBA" id="ARBA00023004"/>
    </source>
</evidence>
<evidence type="ECO:0000256" key="2">
    <source>
        <dbReference type="ARBA" id="ARBA00022723"/>
    </source>
</evidence>
<evidence type="ECO:0000256" key="3">
    <source>
        <dbReference type="ARBA" id="ARBA00023002"/>
    </source>
</evidence>
<accession>A0A5J9V7I8</accession>
<evidence type="ECO:0008006" key="9">
    <source>
        <dbReference type="Google" id="ProtNLM"/>
    </source>
</evidence>
<dbReference type="SUPFAM" id="SSF48264">
    <property type="entry name" value="Cytochrome P450"/>
    <property type="match status" value="1"/>
</dbReference>
<evidence type="ECO:0000313" key="7">
    <source>
        <dbReference type="EMBL" id="TVU31401.1"/>
    </source>
</evidence>
<dbReference type="PANTHER" id="PTHR47947:SF4">
    <property type="entry name" value="CYTOCHROME P450 CYP81A1"/>
    <property type="match status" value="1"/>
</dbReference>
<reference evidence="7 8" key="1">
    <citation type="journal article" date="2019" name="Sci. Rep.">
        <title>A high-quality genome of Eragrostis curvula grass provides insights into Poaceae evolution and supports new strategies to enhance forage quality.</title>
        <authorList>
            <person name="Carballo J."/>
            <person name="Santos B.A.C.M."/>
            <person name="Zappacosta D."/>
            <person name="Garbus I."/>
            <person name="Selva J.P."/>
            <person name="Gallo C.A."/>
            <person name="Diaz A."/>
            <person name="Albertini E."/>
            <person name="Caccamo M."/>
            <person name="Echenique V."/>
        </authorList>
    </citation>
    <scope>NUCLEOTIDE SEQUENCE [LARGE SCALE GENOMIC DNA]</scope>
    <source>
        <strain evidence="8">cv. Victoria</strain>
        <tissue evidence="7">Leaf</tissue>
    </source>
</reference>
<proteinExistence type="inferred from homology"/>
<dbReference type="InterPro" id="IPR017972">
    <property type="entry name" value="Cyt_P450_CS"/>
</dbReference>
<organism evidence="7 8">
    <name type="scientific">Eragrostis curvula</name>
    <name type="common">weeping love grass</name>
    <dbReference type="NCBI Taxonomy" id="38414"/>
    <lineage>
        <taxon>Eukaryota</taxon>
        <taxon>Viridiplantae</taxon>
        <taxon>Streptophyta</taxon>
        <taxon>Embryophyta</taxon>
        <taxon>Tracheophyta</taxon>
        <taxon>Spermatophyta</taxon>
        <taxon>Magnoliopsida</taxon>
        <taxon>Liliopsida</taxon>
        <taxon>Poales</taxon>
        <taxon>Poaceae</taxon>
        <taxon>PACMAD clade</taxon>
        <taxon>Chloridoideae</taxon>
        <taxon>Eragrostideae</taxon>
        <taxon>Eragrostidinae</taxon>
        <taxon>Eragrostis</taxon>
    </lineage>
</organism>
<dbReference type="PROSITE" id="PS00086">
    <property type="entry name" value="CYTOCHROME_P450"/>
    <property type="match status" value="1"/>
</dbReference>
<dbReference type="PRINTS" id="PR00385">
    <property type="entry name" value="P450"/>
</dbReference>
<dbReference type="GO" id="GO:0005506">
    <property type="term" value="F:iron ion binding"/>
    <property type="evidence" value="ECO:0007669"/>
    <property type="project" value="InterPro"/>
</dbReference>
<sequence>MRWSCRRQSRTSYKDTCIESPLKLHDLSLSCFFPCGWKNLLGAGTKTTSTTTEWAMALLLNHPHGARRNRRTRWRESSFCFLKRTICRTSTASSARLCGSTLPRRYYCRIRGICRLQDPRIRRSGRVDAAGPQGPNPTIWEKSEEFRPERFEHGKAAGKFMIPFGMGRRKCPGESLAMRTIGLVLAALLQCFDWSRVGDGEVDITPGYGAIMFKAVLLVALCKPRPNMFALLQRVV</sequence>
<gene>
    <name evidence="7" type="ORF">EJB05_23085</name>
</gene>